<evidence type="ECO:0000313" key="8">
    <source>
        <dbReference type="Proteomes" id="UP000217784"/>
    </source>
</evidence>
<keyword evidence="4 6" id="KW-1133">Transmembrane helix</keyword>
<evidence type="ECO:0000256" key="4">
    <source>
        <dbReference type="ARBA" id="ARBA00022989"/>
    </source>
</evidence>
<comment type="caution">
    <text evidence="7">The sequence shown here is derived from an EMBL/GenBank/DDBJ whole genome shotgun (WGS) entry which is preliminary data.</text>
</comment>
<evidence type="ECO:0000256" key="1">
    <source>
        <dbReference type="ARBA" id="ARBA00004651"/>
    </source>
</evidence>
<feature type="transmembrane region" description="Helical" evidence="6">
    <location>
        <begin position="71"/>
        <end position="91"/>
    </location>
</feature>
<dbReference type="GO" id="GO:0005886">
    <property type="term" value="C:plasma membrane"/>
    <property type="evidence" value="ECO:0007669"/>
    <property type="project" value="UniProtKB-SubCell"/>
</dbReference>
<evidence type="ECO:0000256" key="5">
    <source>
        <dbReference type="ARBA" id="ARBA00023136"/>
    </source>
</evidence>
<feature type="transmembrane region" description="Helical" evidence="6">
    <location>
        <begin position="111"/>
        <end position="131"/>
    </location>
</feature>
<organism evidence="7 8">
    <name type="scientific">Methanobacterium bryantii</name>
    <dbReference type="NCBI Taxonomy" id="2161"/>
    <lineage>
        <taxon>Archaea</taxon>
        <taxon>Methanobacteriati</taxon>
        <taxon>Methanobacteriota</taxon>
        <taxon>Methanomada group</taxon>
        <taxon>Methanobacteria</taxon>
        <taxon>Methanobacteriales</taxon>
        <taxon>Methanobacteriaceae</taxon>
        <taxon>Methanobacterium</taxon>
    </lineage>
</organism>
<keyword evidence="3 6" id="KW-0812">Transmembrane</keyword>
<accession>A0A2A2H6G3</accession>
<evidence type="ECO:0000256" key="6">
    <source>
        <dbReference type="SAM" id="Phobius"/>
    </source>
</evidence>
<dbReference type="RefSeq" id="WP_069585558.1">
    <property type="nucleotide sequence ID" value="NZ_LMVM01000012.1"/>
</dbReference>
<feature type="transmembrane region" description="Helical" evidence="6">
    <location>
        <begin position="43"/>
        <end position="64"/>
    </location>
</feature>
<proteinExistence type="predicted"/>
<feature type="transmembrane region" description="Helical" evidence="6">
    <location>
        <begin position="143"/>
        <end position="161"/>
    </location>
</feature>
<comment type="subcellular location">
    <subcellularLocation>
        <location evidence="1">Cell membrane</location>
        <topology evidence="1">Multi-pass membrane protein</topology>
    </subcellularLocation>
</comment>
<evidence type="ECO:0000256" key="2">
    <source>
        <dbReference type="ARBA" id="ARBA00022475"/>
    </source>
</evidence>
<dbReference type="GO" id="GO:0006865">
    <property type="term" value="P:amino acid transport"/>
    <property type="evidence" value="ECO:0007669"/>
    <property type="project" value="InterPro"/>
</dbReference>
<name>A0A2A2H6G3_METBR</name>
<dbReference type="PANTHER" id="PTHR38825:SF1">
    <property type="entry name" value="TRANSPORTER, LYSE FAMILY"/>
    <property type="match status" value="1"/>
</dbReference>
<dbReference type="EMBL" id="LMVM01000012">
    <property type="protein sequence ID" value="PAV04860.1"/>
    <property type="molecule type" value="Genomic_DNA"/>
</dbReference>
<dbReference type="OrthoDB" id="121309at2157"/>
<keyword evidence="8" id="KW-1185">Reference proteome</keyword>
<reference evidence="7 8" key="1">
    <citation type="journal article" date="2017" name="BMC Genomics">
        <title>Genomic analysis of methanogenic archaea reveals a shift towards energy conservation.</title>
        <authorList>
            <person name="Gilmore S.P."/>
            <person name="Henske J.K."/>
            <person name="Sexton J.A."/>
            <person name="Solomon K.V."/>
            <person name="Seppala S."/>
            <person name="Yoo J.I."/>
            <person name="Huyett L.M."/>
            <person name="Pressman A."/>
            <person name="Cogan J.Z."/>
            <person name="Kivenson V."/>
            <person name="Peng X."/>
            <person name="Tan Y."/>
            <person name="Valentine D.L."/>
            <person name="O'Malley M.A."/>
        </authorList>
    </citation>
    <scope>NUCLEOTIDE SEQUENCE [LARGE SCALE GENOMIC DNA]</scope>
    <source>
        <strain evidence="7 8">M.o.H.</strain>
    </source>
</reference>
<dbReference type="Proteomes" id="UP000217784">
    <property type="component" value="Unassembled WGS sequence"/>
</dbReference>
<evidence type="ECO:0000256" key="3">
    <source>
        <dbReference type="ARBA" id="ARBA00022692"/>
    </source>
</evidence>
<dbReference type="AlphaFoldDB" id="A0A2A2H6G3"/>
<dbReference type="PANTHER" id="PTHR38825">
    <property type="entry name" value="LYSINE EXPORTER PROTEIN (LYSE/YGGA)"/>
    <property type="match status" value="1"/>
</dbReference>
<keyword evidence="2" id="KW-1003">Cell membrane</keyword>
<gene>
    <name evidence="7" type="ORF">ASJ80_11155</name>
</gene>
<feature type="transmembrane region" description="Helical" evidence="6">
    <location>
        <begin position="184"/>
        <end position="205"/>
    </location>
</feature>
<dbReference type="InterPro" id="IPR001123">
    <property type="entry name" value="LeuE-type"/>
</dbReference>
<dbReference type="Pfam" id="PF01810">
    <property type="entry name" value="LysE"/>
    <property type="match status" value="1"/>
</dbReference>
<sequence>MIEIALFALTSFGVGLSGALVPGPMFTVTVSDSVKKGFKTGPMIILGHIMTEILMMIVILAGLGQILGSQTAAFIIGIFGGTVLIFMGYSTSRSNTTLSNIKTEEDRNQKYGSFIKGVITSISNPYFFIWWGTIGLAFMFKGLALAGIIGILAFSIGHWLADLSWFSVVSFASSRGTKFMSDEAYKAVMVICGVFLILLGVYFIVSQINLF</sequence>
<evidence type="ECO:0000313" key="7">
    <source>
        <dbReference type="EMBL" id="PAV04860.1"/>
    </source>
</evidence>
<keyword evidence="5 6" id="KW-0472">Membrane</keyword>
<protein>
    <submittedName>
        <fullName evidence="7">Lysine transporter LysE</fullName>
    </submittedName>
</protein>